<reference evidence="2 3" key="1">
    <citation type="submission" date="2023-01" db="EMBL/GenBank/DDBJ databases">
        <title>Analysis of 21 Apiospora genomes using comparative genomics revels a genus with tremendous synthesis potential of carbohydrate active enzymes and secondary metabolites.</title>
        <authorList>
            <person name="Sorensen T."/>
        </authorList>
    </citation>
    <scope>NUCLEOTIDE SEQUENCE [LARGE SCALE GENOMIC DNA]</scope>
    <source>
        <strain evidence="2 3">CBS 20057</strain>
    </source>
</reference>
<sequence>MPNSHYNGKQVSPTSTPDVSKCIVVGVGAEPVVKAYGFFHPLFQTQFKHEHTVLGDGRNPCYCGRYYAKWACGHYTAPRFICCKQTFSSNVRGKPVQCQSPMKDIIIDNLVSVEQCPNCTAFDEDAELAFLELDEEEAFWRDAEEAFQQIDEEKRQREAESLPQGQESAVEEKVVSRDK</sequence>
<dbReference type="Proteomes" id="UP001396898">
    <property type="component" value="Unassembled WGS sequence"/>
</dbReference>
<accession>A0ABR1RGW5</accession>
<feature type="region of interest" description="Disordered" evidence="1">
    <location>
        <begin position="151"/>
        <end position="179"/>
    </location>
</feature>
<evidence type="ECO:0000256" key="1">
    <source>
        <dbReference type="SAM" id="MobiDB-lite"/>
    </source>
</evidence>
<evidence type="ECO:0000313" key="3">
    <source>
        <dbReference type="Proteomes" id="UP001396898"/>
    </source>
</evidence>
<organism evidence="2 3">
    <name type="scientific">Apiospora marii</name>
    <dbReference type="NCBI Taxonomy" id="335849"/>
    <lineage>
        <taxon>Eukaryota</taxon>
        <taxon>Fungi</taxon>
        <taxon>Dikarya</taxon>
        <taxon>Ascomycota</taxon>
        <taxon>Pezizomycotina</taxon>
        <taxon>Sordariomycetes</taxon>
        <taxon>Xylariomycetidae</taxon>
        <taxon>Amphisphaeriales</taxon>
        <taxon>Apiosporaceae</taxon>
        <taxon>Apiospora</taxon>
    </lineage>
</organism>
<evidence type="ECO:0000313" key="2">
    <source>
        <dbReference type="EMBL" id="KAK8012522.1"/>
    </source>
</evidence>
<name>A0ABR1RGW5_9PEZI</name>
<gene>
    <name evidence="2" type="ORF">PG991_009897</name>
</gene>
<feature type="compositionally biased region" description="Basic and acidic residues" evidence="1">
    <location>
        <begin position="151"/>
        <end position="160"/>
    </location>
</feature>
<feature type="compositionally biased region" description="Basic and acidic residues" evidence="1">
    <location>
        <begin position="170"/>
        <end position="179"/>
    </location>
</feature>
<dbReference type="EMBL" id="JAQQWI010000015">
    <property type="protein sequence ID" value="KAK8012522.1"/>
    <property type="molecule type" value="Genomic_DNA"/>
</dbReference>
<protein>
    <submittedName>
        <fullName evidence="2">Uncharacterized protein</fullName>
    </submittedName>
</protein>
<comment type="caution">
    <text evidence="2">The sequence shown here is derived from an EMBL/GenBank/DDBJ whole genome shotgun (WGS) entry which is preliminary data.</text>
</comment>
<proteinExistence type="predicted"/>
<keyword evidence="3" id="KW-1185">Reference proteome</keyword>